<dbReference type="OrthoDB" id="3481653at2"/>
<evidence type="ECO:0000256" key="1">
    <source>
        <dbReference type="ARBA" id="ARBA00005850"/>
    </source>
</evidence>
<proteinExistence type="inferred from homology"/>
<dbReference type="STRING" id="587636.SAMN05216199_3563"/>
<evidence type="ECO:0000256" key="3">
    <source>
        <dbReference type="ARBA" id="ARBA00023065"/>
    </source>
</evidence>
<dbReference type="Gene3D" id="1.10.287.3240">
    <property type="match status" value="1"/>
</dbReference>
<keyword evidence="3" id="KW-0406">Ion transport</keyword>
<keyword evidence="2" id="KW-0813">Transport</keyword>
<comment type="similarity">
    <text evidence="1">Belongs to the V-ATPase D subunit family.</text>
</comment>
<evidence type="ECO:0000256" key="2">
    <source>
        <dbReference type="ARBA" id="ARBA00022448"/>
    </source>
</evidence>
<dbReference type="InterPro" id="IPR002699">
    <property type="entry name" value="V_ATPase_D"/>
</dbReference>
<reference evidence="5" key="1">
    <citation type="submission" date="2016-10" db="EMBL/GenBank/DDBJ databases">
        <authorList>
            <person name="Varghese N."/>
            <person name="Submissions S."/>
        </authorList>
    </citation>
    <scope>NUCLEOTIDE SEQUENCE [LARGE SCALE GENOMIC DNA]</scope>
    <source>
        <strain evidence="5">CGMCC 1.6963</strain>
    </source>
</reference>
<gene>
    <name evidence="4" type="ORF">SAMN05216199_3563</name>
</gene>
<dbReference type="AlphaFoldDB" id="A0A1H9XAH1"/>
<evidence type="ECO:0000313" key="4">
    <source>
        <dbReference type="EMBL" id="SES43051.1"/>
    </source>
</evidence>
<dbReference type="Proteomes" id="UP000199019">
    <property type="component" value="Unassembled WGS sequence"/>
</dbReference>
<dbReference type="EMBL" id="FOHB01000007">
    <property type="protein sequence ID" value="SES43051.1"/>
    <property type="molecule type" value="Genomic_DNA"/>
</dbReference>
<accession>A0A1H9XAH1</accession>
<dbReference type="GO" id="GO:0046961">
    <property type="term" value="F:proton-transporting ATPase activity, rotational mechanism"/>
    <property type="evidence" value="ECO:0007669"/>
    <property type="project" value="InterPro"/>
</dbReference>
<protein>
    <submittedName>
        <fullName evidence="4">V/A-type H+-transporting ATPase subunit D</fullName>
    </submittedName>
</protein>
<dbReference type="RefSeq" id="WP_091761211.1">
    <property type="nucleotide sequence ID" value="NZ_FOHB01000007.1"/>
</dbReference>
<sequence length="206" mass="22965">MSMPALSRVPPGRAGRLWLRRRQAVAERGRAQLDRKLRILLPQQQSQRMRASRLEQQCADTWAEARTWVLRAALLGGEDALRSAAPVDEAQARVSWQVVMGVDLPIDADVHFPAPSRFPAANAAVVPATDAVRRAVLAAVRLAAAEEALRRLDAEVGVTRRRLRAIETHWLPWLEAERARLELALEQDEQDDGLRLRRAAAEGGTR</sequence>
<evidence type="ECO:0000313" key="5">
    <source>
        <dbReference type="Proteomes" id="UP000199019"/>
    </source>
</evidence>
<dbReference type="Pfam" id="PF01813">
    <property type="entry name" value="ATP-synt_D"/>
    <property type="match status" value="1"/>
</dbReference>
<name>A0A1H9XAH1_9MICO</name>
<keyword evidence="5" id="KW-1185">Reference proteome</keyword>
<organism evidence="4 5">
    <name type="scientific">Pedococcus cremeus</name>
    <dbReference type="NCBI Taxonomy" id="587636"/>
    <lineage>
        <taxon>Bacteria</taxon>
        <taxon>Bacillati</taxon>
        <taxon>Actinomycetota</taxon>
        <taxon>Actinomycetes</taxon>
        <taxon>Micrococcales</taxon>
        <taxon>Intrasporangiaceae</taxon>
        <taxon>Pedococcus</taxon>
    </lineage>
</organism>